<proteinExistence type="predicted"/>
<dbReference type="Proteomes" id="UP000095280">
    <property type="component" value="Unplaced"/>
</dbReference>
<dbReference type="GO" id="GO:0051999">
    <property type="term" value="P:mannosyl-inositol phosphorylceramide biosynthetic process"/>
    <property type="evidence" value="ECO:0007669"/>
    <property type="project" value="TreeGrafter"/>
</dbReference>
<dbReference type="InterPro" id="IPR029044">
    <property type="entry name" value="Nucleotide-diphossugar_trans"/>
</dbReference>
<dbReference type="WBParaSite" id="maker-uti_cns_0010865-snap-gene-0.3-mRNA-1">
    <property type="protein sequence ID" value="maker-uti_cns_0010865-snap-gene-0.3-mRNA-1"/>
    <property type="gene ID" value="maker-uti_cns_0010865-snap-gene-0.3"/>
</dbReference>
<dbReference type="PANTHER" id="PTHR32385">
    <property type="entry name" value="MANNOSYL PHOSPHORYLINOSITOL CERAMIDE SYNTHASE"/>
    <property type="match status" value="1"/>
</dbReference>
<name>A0A1I8I8X5_9PLAT</name>
<feature type="compositionally biased region" description="Polar residues" evidence="2">
    <location>
        <begin position="7"/>
        <end position="29"/>
    </location>
</feature>
<dbReference type="PANTHER" id="PTHR32385:SF15">
    <property type="entry name" value="INOSITOL PHOSPHOCERAMIDE MANNOSYLTRANSFERASE 1"/>
    <property type="match status" value="1"/>
</dbReference>
<dbReference type="GO" id="GO:0016020">
    <property type="term" value="C:membrane"/>
    <property type="evidence" value="ECO:0007669"/>
    <property type="project" value="GOC"/>
</dbReference>
<organism evidence="3 4">
    <name type="scientific">Macrostomum lignano</name>
    <dbReference type="NCBI Taxonomy" id="282301"/>
    <lineage>
        <taxon>Eukaryota</taxon>
        <taxon>Metazoa</taxon>
        <taxon>Spiralia</taxon>
        <taxon>Lophotrochozoa</taxon>
        <taxon>Platyhelminthes</taxon>
        <taxon>Rhabditophora</taxon>
        <taxon>Macrostomorpha</taxon>
        <taxon>Macrostomida</taxon>
        <taxon>Macrostomidae</taxon>
        <taxon>Macrostomum</taxon>
    </lineage>
</organism>
<dbReference type="Gene3D" id="3.90.550.20">
    <property type="match status" value="2"/>
</dbReference>
<evidence type="ECO:0000313" key="3">
    <source>
        <dbReference type="Proteomes" id="UP000095280"/>
    </source>
</evidence>
<accession>A0A1I8I8X5</accession>
<evidence type="ECO:0000313" key="4">
    <source>
        <dbReference type="WBParaSite" id="maker-uti_cns_0010865-snap-gene-0.3-mRNA-1"/>
    </source>
</evidence>
<dbReference type="Pfam" id="PF04488">
    <property type="entry name" value="Gly_transf_sug"/>
    <property type="match status" value="1"/>
</dbReference>
<dbReference type="InterPro" id="IPR051706">
    <property type="entry name" value="Glycosyltransferase_domain"/>
</dbReference>
<evidence type="ECO:0000256" key="2">
    <source>
        <dbReference type="SAM" id="MobiDB-lite"/>
    </source>
</evidence>
<evidence type="ECO:0000256" key="1">
    <source>
        <dbReference type="ARBA" id="ARBA00022679"/>
    </source>
</evidence>
<sequence>MGRHLLSQLTSEVSISGETSRAGYSSTGSFGLAGGGARRAVQPHPVQSGQEVRPGRQAGVRQHRHAEHPIDGQLKERMAGPRAHHRVHGAVGVAVQNARLLASLLAQEGRGRRSGRGDREALLDWRLREQAAERLAANCSCKLLLVVIVGLKFMNSQNWTKQIAQPTKASVPSKILHDVFKSTGHQTDPVTTDQSRRSFINYTGISGIPKILHYVFKSEQVFDSYKPFIKSCLDQNPDWQVLFWSDSHSEKLIADHYARFIHKYRSYRDRLESPTLFGVYLDMDVECRKPFSRLFTQPPVQESLAVASATAAPSAFLGEERREQTRILYGYSYCAMNSMMGSRPGHPFFQLAIDRMLGMPMLAHARLTTGPDFLTGLYRMWLNCSASPASCQAKEPVLLYPARLVSPLMDTSLVNWESKCRPFLSKGKPDVKLEGRRKWEAMGCSQLVANGWNYDQTDDTTKLLLVVIVGLKFMNSQNWTKQIAQLTKASVPSKILHDVFKSTGHQADPVTTNPVTPVSSFINYTGISGIPKILHYVFKSEQVFDSYKPFIKSCLDQNPDWQVLFWSDSHSEKLIADHYARFIHKYRSYRDRLEKSDSVRYMILHKFGGVYLDMDVECRKPFSRLFTQPPVQESLAVASATAAPSAFLGEERREQTRILYGYSYCAMNSMMGSRPGHPFFQLAIDRMLGMPMLAHARLTTGPDFLTGLYRMWLNCSAGPASCQAKEPVLLYPARLVSPLMDTSLVNWESKCRPFFSKGKPDAKLEGRRKWEAMGCSQLVANGWNYDQTDDTTGASGGCSEEAEGTAHSASPWRPMTSVEVMSLRGIRRSRLQRGPPHRRRRKLRSLKDLLVSKTTKSEASALRHRAVTVTVDFRIAPAVTRQEKGGWDRVREDTEPATLLESYEAEKLEAALETYEPINKRANLRLRPTSNKRTNGNLATASKQLPNSHPLATINRAGFSGAIFSYGAIPSAGSYRNRGQTSLTSWSNASARCPILCCRLRSPSTACNSSDSRAAAALASSRPDLRNGWLSRDFTAATVDKVAQSLKRVDRILNGDVQDGRVGQRLGVECLQQATAVAAALVGRQDDELADAGSHPVGVGVVPAWVRTKVIREEKIGGHVTRHGVSPFAAIILELLVQHQEAPAVVVCVNKAGSIDEKY</sequence>
<dbReference type="InterPro" id="IPR007577">
    <property type="entry name" value="GlycoTrfase_DXD_sugar-bd_CS"/>
</dbReference>
<keyword evidence="3" id="KW-1185">Reference proteome</keyword>
<dbReference type="AlphaFoldDB" id="A0A1I8I8X5"/>
<dbReference type="GO" id="GO:0000030">
    <property type="term" value="F:mannosyltransferase activity"/>
    <property type="evidence" value="ECO:0007669"/>
    <property type="project" value="TreeGrafter"/>
</dbReference>
<protein>
    <submittedName>
        <fullName evidence="4">JmjC domain-containing protein</fullName>
    </submittedName>
</protein>
<feature type="region of interest" description="Disordered" evidence="2">
    <location>
        <begin position="1"/>
        <end position="70"/>
    </location>
</feature>
<dbReference type="SUPFAM" id="SSF53448">
    <property type="entry name" value="Nucleotide-diphospho-sugar transferases"/>
    <property type="match status" value="2"/>
</dbReference>
<feature type="region of interest" description="Disordered" evidence="2">
    <location>
        <begin position="791"/>
        <end position="810"/>
    </location>
</feature>
<keyword evidence="1" id="KW-0808">Transferase</keyword>
<reference evidence="4" key="1">
    <citation type="submission" date="2016-11" db="UniProtKB">
        <authorList>
            <consortium name="WormBaseParasite"/>
        </authorList>
    </citation>
    <scope>IDENTIFICATION</scope>
</reference>